<protein>
    <recommendedName>
        <fullName evidence="1">Putative membrane protein insertion efficiency factor</fullName>
    </recommendedName>
</protein>
<comment type="subcellular location">
    <subcellularLocation>
        <location evidence="1">Cell membrane</location>
        <topology evidence="1">Peripheral membrane protein</topology>
        <orientation evidence="1">Cytoplasmic side</orientation>
    </subcellularLocation>
</comment>
<dbReference type="SMART" id="SM01234">
    <property type="entry name" value="Haemolytic"/>
    <property type="match status" value="1"/>
</dbReference>
<proteinExistence type="inferred from homology"/>
<comment type="function">
    <text evidence="1">Could be involved in insertion of integral membrane proteins into the membrane.</text>
</comment>
<dbReference type="EMBL" id="VNHS01000002">
    <property type="protein sequence ID" value="TYP77897.1"/>
    <property type="molecule type" value="Genomic_DNA"/>
</dbReference>
<reference evidence="2 3" key="1">
    <citation type="submission" date="2019-07" db="EMBL/GenBank/DDBJ databases">
        <title>Genomic Encyclopedia of Type Strains, Phase III (KMG-III): the genomes of soil and plant-associated and newly described type strains.</title>
        <authorList>
            <person name="Whitman W."/>
        </authorList>
    </citation>
    <scope>NUCLEOTIDE SEQUENCE [LARGE SCALE GENOMIC DNA]</scope>
    <source>
        <strain evidence="2 3">BL24</strain>
    </source>
</reference>
<dbReference type="AlphaFoldDB" id="A0A5S5CEV8"/>
<keyword evidence="1" id="KW-1003">Cell membrane</keyword>
<dbReference type="GO" id="GO:0005886">
    <property type="term" value="C:plasma membrane"/>
    <property type="evidence" value="ECO:0007669"/>
    <property type="project" value="UniProtKB-SubCell"/>
</dbReference>
<organism evidence="2 3">
    <name type="scientific">Paenibacillus methanolicus</name>
    <dbReference type="NCBI Taxonomy" id="582686"/>
    <lineage>
        <taxon>Bacteria</taxon>
        <taxon>Bacillati</taxon>
        <taxon>Bacillota</taxon>
        <taxon>Bacilli</taxon>
        <taxon>Bacillales</taxon>
        <taxon>Paenibacillaceae</taxon>
        <taxon>Paenibacillus</taxon>
    </lineage>
</organism>
<comment type="caution">
    <text evidence="2">The sequence shown here is derived from an EMBL/GenBank/DDBJ whole genome shotgun (WGS) entry which is preliminary data.</text>
</comment>
<dbReference type="InterPro" id="IPR002696">
    <property type="entry name" value="Membr_insert_effic_factor_YidD"/>
</dbReference>
<evidence type="ECO:0000313" key="2">
    <source>
        <dbReference type="EMBL" id="TYP77897.1"/>
    </source>
</evidence>
<keyword evidence="1" id="KW-0472">Membrane</keyword>
<dbReference type="OrthoDB" id="9801753at2"/>
<comment type="similarity">
    <text evidence="1">Belongs to the UPF0161 family.</text>
</comment>
<keyword evidence="3" id="KW-1185">Reference proteome</keyword>
<dbReference type="HAMAP" id="MF_00386">
    <property type="entry name" value="UPF0161_YidD"/>
    <property type="match status" value="1"/>
</dbReference>
<dbReference type="RefSeq" id="WP_148928381.1">
    <property type="nucleotide sequence ID" value="NZ_VNHS01000002.1"/>
</dbReference>
<gene>
    <name evidence="2" type="ORF">BCM02_102464</name>
</gene>
<dbReference type="PANTHER" id="PTHR33383:SF1">
    <property type="entry name" value="MEMBRANE PROTEIN INSERTION EFFICIENCY FACTOR-RELATED"/>
    <property type="match status" value="1"/>
</dbReference>
<sequence length="77" mass="8753">MRKVIQGPIHFYRKFISPIKPPTCRFYPTCSAYALEAIEKHGAAKGSWLAVKRICRCHPFHPGGLDYVPPASEKRRA</sequence>
<dbReference type="PANTHER" id="PTHR33383">
    <property type="entry name" value="MEMBRANE PROTEIN INSERTION EFFICIENCY FACTOR-RELATED"/>
    <property type="match status" value="1"/>
</dbReference>
<name>A0A5S5CEV8_9BACL</name>
<dbReference type="NCBIfam" id="TIGR00278">
    <property type="entry name" value="membrane protein insertion efficiency factor YidD"/>
    <property type="match status" value="1"/>
</dbReference>
<dbReference type="Proteomes" id="UP000323257">
    <property type="component" value="Unassembled WGS sequence"/>
</dbReference>
<dbReference type="Pfam" id="PF01809">
    <property type="entry name" value="YidD"/>
    <property type="match status" value="1"/>
</dbReference>
<evidence type="ECO:0000256" key="1">
    <source>
        <dbReference type="HAMAP-Rule" id="MF_00386"/>
    </source>
</evidence>
<accession>A0A5S5CEV8</accession>
<evidence type="ECO:0000313" key="3">
    <source>
        <dbReference type="Proteomes" id="UP000323257"/>
    </source>
</evidence>